<proteinExistence type="predicted"/>
<dbReference type="PANTHER" id="PTHR48258:SF15">
    <property type="entry name" value="OS02G0543900 PROTEIN"/>
    <property type="match status" value="1"/>
</dbReference>
<evidence type="ECO:0000313" key="3">
    <source>
        <dbReference type="Proteomes" id="UP001341281"/>
    </source>
</evidence>
<dbReference type="PANTHER" id="PTHR48258">
    <property type="entry name" value="DUF4218 DOMAIN-CONTAINING PROTEIN-RELATED"/>
    <property type="match status" value="1"/>
</dbReference>
<reference evidence="2 3" key="1">
    <citation type="submission" date="2024-02" db="EMBL/GenBank/DDBJ databases">
        <title>High-quality chromosome-scale genome assembly of Pensacola bahiagrass (Paspalum notatum Flugge var. saurae).</title>
        <authorList>
            <person name="Vega J.M."/>
            <person name="Podio M."/>
            <person name="Orjuela J."/>
            <person name="Siena L.A."/>
            <person name="Pessino S.C."/>
            <person name="Combes M.C."/>
            <person name="Mariac C."/>
            <person name="Albertini E."/>
            <person name="Pupilli F."/>
            <person name="Ortiz J.P.A."/>
            <person name="Leblanc O."/>
        </authorList>
    </citation>
    <scope>NUCLEOTIDE SEQUENCE [LARGE SCALE GENOMIC DNA]</scope>
    <source>
        <strain evidence="2">R1</strain>
        <tissue evidence="2">Leaf</tissue>
    </source>
</reference>
<gene>
    <name evidence="2" type="ORF">U9M48_024742</name>
</gene>
<feature type="domain" description="DUF4218" evidence="1">
    <location>
        <begin position="321"/>
        <end position="417"/>
    </location>
</feature>
<dbReference type="PROSITE" id="PS51257">
    <property type="entry name" value="PROKAR_LIPOPROTEIN"/>
    <property type="match status" value="1"/>
</dbReference>
<keyword evidence="3" id="KW-1185">Reference proteome</keyword>
<name>A0AAQ3WXH5_PASNO</name>
<dbReference type="AlphaFoldDB" id="A0AAQ3WXH5"/>
<evidence type="ECO:0000259" key="1">
    <source>
        <dbReference type="Pfam" id="PF13960"/>
    </source>
</evidence>
<dbReference type="EMBL" id="CP144749">
    <property type="protein sequence ID" value="WVZ76811.1"/>
    <property type="molecule type" value="Genomic_DNA"/>
</dbReference>
<evidence type="ECO:0000313" key="2">
    <source>
        <dbReference type="EMBL" id="WVZ76811.1"/>
    </source>
</evidence>
<dbReference type="InterPro" id="IPR004242">
    <property type="entry name" value="Transposase_21"/>
</dbReference>
<dbReference type="Proteomes" id="UP001341281">
    <property type="component" value="Chromosome 05"/>
</dbReference>
<dbReference type="Pfam" id="PF13960">
    <property type="entry name" value="DUF4218"/>
    <property type="match status" value="1"/>
</dbReference>
<sequence>MVRRGMPWTASIQNLQVTLGVFALGCRRMVSLLIGVAPYSCWLVFIVPCNLPPHLCMKEEFVFLARVIPGPKHPDINVFVEPLIEELQELWIEVEAYDIVANEKFTLYAAYLFSFHNLPAYGIWSGWYVYGRMCCPICMADTDAFAFILKHGGKGKTITKRQPSKRLKGEQIVEWLDELVDDDDGGFLGYGEEHNWTHKSFLWELPYAKALMLPYNIDLMHQERNVAESIISMCFDTDKTKDNVKARKYLAEICDRPWLEIQINSNGKEKTYILKWLQTLKFPDRYATNIKRAVNVSTGNLNGLKSRDYHILIEWFLPVISKKLTRELEKGILVLLCKMKKKIPPSLFNVMQHLLLHLPWEALVGGPIQFGWMYPAERELKKLRIMVRNKVRVEDCIAEAFAIKEISNFSSKYFMEKHNANAPSMRYHTVSEPPNSKLEIFKWKGKGVGALSHHHVDYAERRRPPGDRRT</sequence>
<protein>
    <recommendedName>
        <fullName evidence="1">DUF4218 domain-containing protein</fullName>
    </recommendedName>
</protein>
<dbReference type="Pfam" id="PF02992">
    <property type="entry name" value="Transposase_21"/>
    <property type="match status" value="1"/>
</dbReference>
<accession>A0AAQ3WXH5</accession>
<dbReference type="InterPro" id="IPR025452">
    <property type="entry name" value="DUF4218"/>
</dbReference>
<organism evidence="2 3">
    <name type="scientific">Paspalum notatum var. saurae</name>
    <dbReference type="NCBI Taxonomy" id="547442"/>
    <lineage>
        <taxon>Eukaryota</taxon>
        <taxon>Viridiplantae</taxon>
        <taxon>Streptophyta</taxon>
        <taxon>Embryophyta</taxon>
        <taxon>Tracheophyta</taxon>
        <taxon>Spermatophyta</taxon>
        <taxon>Magnoliopsida</taxon>
        <taxon>Liliopsida</taxon>
        <taxon>Poales</taxon>
        <taxon>Poaceae</taxon>
        <taxon>PACMAD clade</taxon>
        <taxon>Panicoideae</taxon>
        <taxon>Andropogonodae</taxon>
        <taxon>Paspaleae</taxon>
        <taxon>Paspalinae</taxon>
        <taxon>Paspalum</taxon>
    </lineage>
</organism>